<dbReference type="InterPro" id="IPR032710">
    <property type="entry name" value="NTF2-like_dom_sf"/>
</dbReference>
<dbReference type="InterPro" id="IPR018222">
    <property type="entry name" value="Nuclear_transport_factor_2_euk"/>
</dbReference>
<sequence length="173" mass="19456">MPERYELSSTDKVKISTEAAEAFVDSYYTALNSARHTIASYYVPPNNVSGRLMPYISYNGELIQDGKQLQDRYEDKSLPYMHFECQSLDAHVLNPCLDGVPAATRRDAERNMSLIVQVSGSVRLMERKDGPLRGTSESFVLVPNKEEVGAKGTGKGDYGRKWLIQTQNFRIVV</sequence>
<dbReference type="GO" id="GO:0006913">
    <property type="term" value="P:nucleocytoplasmic transport"/>
    <property type="evidence" value="ECO:0007669"/>
    <property type="project" value="InterPro"/>
</dbReference>
<reference evidence="3" key="3">
    <citation type="submission" date="2025-08" db="UniProtKB">
        <authorList>
            <consortium name="RefSeq"/>
        </authorList>
    </citation>
    <scope>IDENTIFICATION</scope>
    <source>
        <strain evidence="3">CBS 342.82</strain>
    </source>
</reference>
<evidence type="ECO:0000313" key="3">
    <source>
        <dbReference type="RefSeq" id="XP_033461010.1"/>
    </source>
</evidence>
<reference evidence="3" key="1">
    <citation type="submission" date="2020-01" db="EMBL/GenBank/DDBJ databases">
        <authorList>
            <consortium name="DOE Joint Genome Institute"/>
            <person name="Haridas S."/>
            <person name="Albert R."/>
            <person name="Binder M."/>
            <person name="Bloem J."/>
            <person name="Labutti K."/>
            <person name="Salamov A."/>
            <person name="Andreopoulos B."/>
            <person name="Baker S.E."/>
            <person name="Barry K."/>
            <person name="Bills G."/>
            <person name="Bluhm B.H."/>
            <person name="Cannon C."/>
            <person name="Castanera R."/>
            <person name="Culley D.E."/>
            <person name="Daum C."/>
            <person name="Ezra D."/>
            <person name="Gonzalez J.B."/>
            <person name="Henrissat B."/>
            <person name="Kuo A."/>
            <person name="Liang C."/>
            <person name="Lipzen A."/>
            <person name="Lutzoni F."/>
            <person name="Magnuson J."/>
            <person name="Mondo S."/>
            <person name="Nolan M."/>
            <person name="Ohm R."/>
            <person name="Pangilinan J."/>
            <person name="Park H.-J."/>
            <person name="Ramirez L."/>
            <person name="Alfaro M."/>
            <person name="Sun H."/>
            <person name="Tritt A."/>
            <person name="Yoshinaga Y."/>
            <person name="Zwiers L.-H."/>
            <person name="Turgeon B.G."/>
            <person name="Goodwin S.B."/>
            <person name="Spatafora J.W."/>
            <person name="Crous P.W."/>
            <person name="Grigoriev I.V."/>
        </authorList>
    </citation>
    <scope>NUCLEOTIDE SEQUENCE</scope>
    <source>
        <strain evidence="3">CBS 342.82</strain>
    </source>
</reference>
<reference evidence="3" key="2">
    <citation type="submission" date="2020-04" db="EMBL/GenBank/DDBJ databases">
        <authorList>
            <consortium name="NCBI Genome Project"/>
        </authorList>
    </citation>
    <scope>NUCLEOTIDE SEQUENCE</scope>
    <source>
        <strain evidence="3">CBS 342.82</strain>
    </source>
</reference>
<dbReference type="AlphaFoldDB" id="A0A6J3M8P6"/>
<dbReference type="Proteomes" id="UP000504637">
    <property type="component" value="Unplaced"/>
</dbReference>
<gene>
    <name evidence="3" type="ORF">K489DRAFT_408409</name>
</gene>
<protein>
    <recommendedName>
        <fullName evidence="1">NTF2 domain-containing protein</fullName>
    </recommendedName>
</protein>
<dbReference type="Gene3D" id="3.10.450.50">
    <property type="match status" value="1"/>
</dbReference>
<organism evidence="3">
    <name type="scientific">Dissoconium aciculare CBS 342.82</name>
    <dbReference type="NCBI Taxonomy" id="1314786"/>
    <lineage>
        <taxon>Eukaryota</taxon>
        <taxon>Fungi</taxon>
        <taxon>Dikarya</taxon>
        <taxon>Ascomycota</taxon>
        <taxon>Pezizomycotina</taxon>
        <taxon>Dothideomycetes</taxon>
        <taxon>Dothideomycetidae</taxon>
        <taxon>Mycosphaerellales</taxon>
        <taxon>Dissoconiaceae</taxon>
        <taxon>Dissoconium</taxon>
    </lineage>
</organism>
<proteinExistence type="predicted"/>
<dbReference type="PROSITE" id="PS50177">
    <property type="entry name" value="NTF2_DOMAIN"/>
    <property type="match status" value="1"/>
</dbReference>
<evidence type="ECO:0000259" key="1">
    <source>
        <dbReference type="PROSITE" id="PS50177"/>
    </source>
</evidence>
<keyword evidence="2" id="KW-1185">Reference proteome</keyword>
<dbReference type="GeneID" id="54365274"/>
<evidence type="ECO:0000313" key="2">
    <source>
        <dbReference type="Proteomes" id="UP000504637"/>
    </source>
</evidence>
<dbReference type="SUPFAM" id="SSF54427">
    <property type="entry name" value="NTF2-like"/>
    <property type="match status" value="1"/>
</dbReference>
<dbReference type="PANTHER" id="PTHR12612">
    <property type="entry name" value="NUCLEAR TRANSPORT FACTOR 2"/>
    <property type="match status" value="1"/>
</dbReference>
<dbReference type="OrthoDB" id="25408at2759"/>
<feature type="domain" description="NTF2" evidence="1">
    <location>
        <begin position="19"/>
        <end position="171"/>
    </location>
</feature>
<accession>A0A6J3M8P6</accession>
<name>A0A6J3M8P6_9PEZI</name>
<dbReference type="RefSeq" id="XP_033461010.1">
    <property type="nucleotide sequence ID" value="XM_033607474.1"/>
</dbReference>
<dbReference type="InterPro" id="IPR045875">
    <property type="entry name" value="NTF2"/>
</dbReference>